<name>A0AAV8ZNB2_9CUCU</name>
<dbReference type="Proteomes" id="UP001162156">
    <property type="component" value="Unassembled WGS sequence"/>
</dbReference>
<sequence length="61" mass="7105">MTQNEPCIDYFYSLKNVSFCAFHPRDHRYLGFITKHPTLQRFACHVFRGQDSTRPVAEAVG</sequence>
<proteinExistence type="predicted"/>
<protein>
    <recommendedName>
        <fullName evidence="3">PID domain-containing protein</fullName>
    </recommendedName>
</protein>
<dbReference type="Gene3D" id="2.30.29.30">
    <property type="entry name" value="Pleckstrin-homology domain (PH domain)/Phosphotyrosine-binding domain (PTB)"/>
    <property type="match status" value="1"/>
</dbReference>
<gene>
    <name evidence="4" type="ORF">NQ314_003694</name>
</gene>
<evidence type="ECO:0000313" key="4">
    <source>
        <dbReference type="EMBL" id="KAJ8966190.1"/>
    </source>
</evidence>
<dbReference type="InterPro" id="IPR006020">
    <property type="entry name" value="PTB/PI_dom"/>
</dbReference>
<dbReference type="SUPFAM" id="SSF50729">
    <property type="entry name" value="PH domain-like"/>
    <property type="match status" value="1"/>
</dbReference>
<dbReference type="Pfam" id="PF00640">
    <property type="entry name" value="PID"/>
    <property type="match status" value="1"/>
</dbReference>
<dbReference type="PANTHER" id="PTHR47437">
    <property type="entry name" value="JNK-INTERACTING PROTEIN 1-LIKE PROTEIN"/>
    <property type="match status" value="1"/>
</dbReference>
<dbReference type="AlphaFoldDB" id="A0AAV8ZNB2"/>
<reference evidence="4" key="1">
    <citation type="journal article" date="2023" name="Insect Mol. Biol.">
        <title>Genome sequencing provides insights into the evolution of gene families encoding plant cell wall-degrading enzymes in longhorned beetles.</title>
        <authorList>
            <person name="Shin N.R."/>
            <person name="Okamura Y."/>
            <person name="Kirsch R."/>
            <person name="Pauchet Y."/>
        </authorList>
    </citation>
    <scope>NUCLEOTIDE SEQUENCE</scope>
    <source>
        <strain evidence="4">RBIC_L_NR</strain>
    </source>
</reference>
<evidence type="ECO:0000256" key="2">
    <source>
        <dbReference type="ARBA" id="ARBA00022490"/>
    </source>
</evidence>
<organism evidence="4 5">
    <name type="scientific">Rhamnusium bicolor</name>
    <dbReference type="NCBI Taxonomy" id="1586634"/>
    <lineage>
        <taxon>Eukaryota</taxon>
        <taxon>Metazoa</taxon>
        <taxon>Ecdysozoa</taxon>
        <taxon>Arthropoda</taxon>
        <taxon>Hexapoda</taxon>
        <taxon>Insecta</taxon>
        <taxon>Pterygota</taxon>
        <taxon>Neoptera</taxon>
        <taxon>Endopterygota</taxon>
        <taxon>Coleoptera</taxon>
        <taxon>Polyphaga</taxon>
        <taxon>Cucujiformia</taxon>
        <taxon>Chrysomeloidea</taxon>
        <taxon>Cerambycidae</taxon>
        <taxon>Lepturinae</taxon>
        <taxon>Rhagiini</taxon>
        <taxon>Rhamnusium</taxon>
    </lineage>
</organism>
<dbReference type="EMBL" id="JANEYF010001050">
    <property type="protein sequence ID" value="KAJ8966190.1"/>
    <property type="molecule type" value="Genomic_DNA"/>
</dbReference>
<comment type="subcellular location">
    <subcellularLocation>
        <location evidence="1">Cytoplasm</location>
    </subcellularLocation>
</comment>
<dbReference type="InterPro" id="IPR011993">
    <property type="entry name" value="PH-like_dom_sf"/>
</dbReference>
<keyword evidence="2" id="KW-0963">Cytoplasm</keyword>
<dbReference type="GO" id="GO:0007254">
    <property type="term" value="P:JNK cascade"/>
    <property type="evidence" value="ECO:0007669"/>
    <property type="project" value="TreeGrafter"/>
</dbReference>
<keyword evidence="5" id="KW-1185">Reference proteome</keyword>
<dbReference type="GO" id="GO:0005737">
    <property type="term" value="C:cytoplasm"/>
    <property type="evidence" value="ECO:0007669"/>
    <property type="project" value="UniProtKB-SubCell"/>
</dbReference>
<dbReference type="GO" id="GO:0046328">
    <property type="term" value="P:regulation of JNK cascade"/>
    <property type="evidence" value="ECO:0007669"/>
    <property type="project" value="InterPro"/>
</dbReference>
<accession>A0AAV8ZNB2</accession>
<evidence type="ECO:0000256" key="1">
    <source>
        <dbReference type="ARBA" id="ARBA00004496"/>
    </source>
</evidence>
<dbReference type="GO" id="GO:0005078">
    <property type="term" value="F:MAP-kinase scaffold activity"/>
    <property type="evidence" value="ECO:0007669"/>
    <property type="project" value="TreeGrafter"/>
</dbReference>
<dbReference type="InterPro" id="IPR047178">
    <property type="entry name" value="JIP1_scaffold"/>
</dbReference>
<dbReference type="PANTHER" id="PTHR47437:SF4">
    <property type="entry name" value="JNK-INTERACTING PROTEIN 1-LIKE PROTEIN"/>
    <property type="match status" value="1"/>
</dbReference>
<feature type="domain" description="PID" evidence="3">
    <location>
        <begin position="11"/>
        <end position="61"/>
    </location>
</feature>
<dbReference type="GO" id="GO:0008432">
    <property type="term" value="F:JUN kinase binding"/>
    <property type="evidence" value="ECO:0007669"/>
    <property type="project" value="TreeGrafter"/>
</dbReference>
<comment type="caution">
    <text evidence="4">The sequence shown here is derived from an EMBL/GenBank/DDBJ whole genome shotgun (WGS) entry which is preliminary data.</text>
</comment>
<evidence type="ECO:0000313" key="5">
    <source>
        <dbReference type="Proteomes" id="UP001162156"/>
    </source>
</evidence>
<evidence type="ECO:0000259" key="3">
    <source>
        <dbReference type="Pfam" id="PF00640"/>
    </source>
</evidence>